<comment type="caution">
    <text evidence="5">The sequence shown here is derived from an EMBL/GenBank/DDBJ whole genome shotgun (WGS) entry which is preliminary data.</text>
</comment>
<dbReference type="Gene3D" id="3.40.50.720">
    <property type="entry name" value="NAD(P)-binding Rossmann-like Domain"/>
    <property type="match status" value="1"/>
</dbReference>
<feature type="domain" description="Gfo/Idh/MocA-like oxidoreductase N-terminal" evidence="3">
    <location>
        <begin position="5"/>
        <end position="122"/>
    </location>
</feature>
<dbReference type="Pfam" id="PF02894">
    <property type="entry name" value="GFO_IDH_MocA_C"/>
    <property type="match status" value="1"/>
</dbReference>
<keyword evidence="6" id="KW-1185">Reference proteome</keyword>
<sequence>MPHDVNVAVVGFGFASQTFHVPLIRATPGLQLVAVSSSDAAKVAAALPEVDVAATPQALLARDDVDLVVIPTPNETHFPLAKAALAAGKHVVLDKPFTVTLAEARQLKSLADDAGRRLSVFHNRRWDSDFLTLKALLASGELGRVVSLESRFDRFRPAVRDRWREKPRPGGGIWYDLGPHLLDQACELFGMPRAIQLNLARQRDEASVEDDFLCLLDYPGCRVSLAASTLVAAETPRFRVHGTQGSYVKYGLDPQEARLKAGETPVPEWGVDPRDGSLSLAEGSEGQVREASYATLPGDYLAYYRGVVAALSGSSEMPVGVEDALRSMRLLEAGLDSHRQGRWVSL</sequence>
<evidence type="ECO:0000259" key="3">
    <source>
        <dbReference type="Pfam" id="PF01408"/>
    </source>
</evidence>
<dbReference type="GO" id="GO:0016491">
    <property type="term" value="F:oxidoreductase activity"/>
    <property type="evidence" value="ECO:0007669"/>
    <property type="project" value="UniProtKB-KW"/>
</dbReference>
<dbReference type="PANTHER" id="PTHR43708">
    <property type="entry name" value="CONSERVED EXPRESSED OXIDOREDUCTASE (EUROFUNG)"/>
    <property type="match status" value="1"/>
</dbReference>
<evidence type="ECO:0000313" key="5">
    <source>
        <dbReference type="EMBL" id="PAU76680.1"/>
    </source>
</evidence>
<evidence type="ECO:0000256" key="2">
    <source>
        <dbReference type="ARBA" id="ARBA00023002"/>
    </source>
</evidence>
<proteinExistence type="inferred from homology"/>
<dbReference type="GO" id="GO:0000166">
    <property type="term" value="F:nucleotide binding"/>
    <property type="evidence" value="ECO:0007669"/>
    <property type="project" value="InterPro"/>
</dbReference>
<dbReference type="InterPro" id="IPR036291">
    <property type="entry name" value="NAD(P)-bd_dom_sf"/>
</dbReference>
<dbReference type="InterPro" id="IPR004104">
    <property type="entry name" value="Gfo/Idh/MocA-like_OxRdtase_C"/>
</dbReference>
<dbReference type="OrthoDB" id="9774191at2"/>
<dbReference type="EMBL" id="NSKB01000004">
    <property type="protein sequence ID" value="PAU76680.1"/>
    <property type="molecule type" value="Genomic_DNA"/>
</dbReference>
<protein>
    <submittedName>
        <fullName evidence="5">Oxidoreductase</fullName>
    </submittedName>
</protein>
<dbReference type="NCBIfam" id="NF008607">
    <property type="entry name" value="PRK11579.1"/>
    <property type="match status" value="1"/>
</dbReference>
<dbReference type="Pfam" id="PF01408">
    <property type="entry name" value="GFO_IDH_MocA"/>
    <property type="match status" value="1"/>
</dbReference>
<gene>
    <name evidence="5" type="ORF">CK498_11875</name>
</gene>
<dbReference type="Gene3D" id="3.30.360.10">
    <property type="entry name" value="Dihydrodipicolinate Reductase, domain 2"/>
    <property type="match status" value="1"/>
</dbReference>
<dbReference type="InterPro" id="IPR000683">
    <property type="entry name" value="Gfo/Idh/MocA-like_OxRdtase_N"/>
</dbReference>
<dbReference type="PANTHER" id="PTHR43708:SF5">
    <property type="entry name" value="CONSERVED EXPRESSED OXIDOREDUCTASE (EUROFUNG)-RELATED"/>
    <property type="match status" value="1"/>
</dbReference>
<feature type="domain" description="Gfo/Idh/MocA-like oxidoreductase C-terminal" evidence="4">
    <location>
        <begin position="134"/>
        <end position="346"/>
    </location>
</feature>
<evidence type="ECO:0000259" key="4">
    <source>
        <dbReference type="Pfam" id="PF02894"/>
    </source>
</evidence>
<keyword evidence="2" id="KW-0560">Oxidoreductase</keyword>
<evidence type="ECO:0000256" key="1">
    <source>
        <dbReference type="ARBA" id="ARBA00010928"/>
    </source>
</evidence>
<dbReference type="SUPFAM" id="SSF55347">
    <property type="entry name" value="Glyceraldehyde-3-phosphate dehydrogenase-like, C-terminal domain"/>
    <property type="match status" value="1"/>
</dbReference>
<organism evidence="5 6">
    <name type="scientific">Halomonas salipaludis</name>
    <dbReference type="NCBI Taxonomy" id="2032625"/>
    <lineage>
        <taxon>Bacteria</taxon>
        <taxon>Pseudomonadati</taxon>
        <taxon>Pseudomonadota</taxon>
        <taxon>Gammaproteobacteria</taxon>
        <taxon>Oceanospirillales</taxon>
        <taxon>Halomonadaceae</taxon>
        <taxon>Halomonas</taxon>
    </lineage>
</organism>
<evidence type="ECO:0000313" key="6">
    <source>
        <dbReference type="Proteomes" id="UP000217771"/>
    </source>
</evidence>
<dbReference type="Proteomes" id="UP000217771">
    <property type="component" value="Unassembled WGS sequence"/>
</dbReference>
<dbReference type="InterPro" id="IPR051317">
    <property type="entry name" value="Gfo/Idh/MocA_oxidoreduct"/>
</dbReference>
<reference evidence="5 6" key="1">
    <citation type="submission" date="2017-08" db="EMBL/GenBank/DDBJ databases">
        <title>Halomonas alkalisoli sp. nov., isolated from saline alkaline soil.</title>
        <authorList>
            <person name="Wang D."/>
            <person name="Zhang G."/>
        </authorList>
    </citation>
    <scope>NUCLEOTIDE SEQUENCE [LARGE SCALE GENOMIC DNA]</scope>
    <source>
        <strain evidence="5 6">WRN001</strain>
    </source>
</reference>
<name>A0A2A2EVU2_9GAMM</name>
<dbReference type="SUPFAM" id="SSF51735">
    <property type="entry name" value="NAD(P)-binding Rossmann-fold domains"/>
    <property type="match status" value="1"/>
</dbReference>
<dbReference type="RefSeq" id="WP_095621070.1">
    <property type="nucleotide sequence ID" value="NZ_NSKB01000004.1"/>
</dbReference>
<comment type="similarity">
    <text evidence="1">Belongs to the Gfo/Idh/MocA family.</text>
</comment>
<dbReference type="AlphaFoldDB" id="A0A2A2EVU2"/>
<accession>A0A2A2EVU2</accession>